<organism evidence="1 2">
    <name type="scientific">Dorcoceras hygrometricum</name>
    <dbReference type="NCBI Taxonomy" id="472368"/>
    <lineage>
        <taxon>Eukaryota</taxon>
        <taxon>Viridiplantae</taxon>
        <taxon>Streptophyta</taxon>
        <taxon>Embryophyta</taxon>
        <taxon>Tracheophyta</taxon>
        <taxon>Spermatophyta</taxon>
        <taxon>Magnoliopsida</taxon>
        <taxon>eudicotyledons</taxon>
        <taxon>Gunneridae</taxon>
        <taxon>Pentapetalae</taxon>
        <taxon>asterids</taxon>
        <taxon>lamiids</taxon>
        <taxon>Lamiales</taxon>
        <taxon>Gesneriaceae</taxon>
        <taxon>Didymocarpoideae</taxon>
        <taxon>Trichosporeae</taxon>
        <taxon>Loxocarpinae</taxon>
        <taxon>Dorcoceras</taxon>
    </lineage>
</organism>
<protein>
    <submittedName>
        <fullName evidence="1">Conserved oligomeric Golgi complex subunit 7</fullName>
    </submittedName>
</protein>
<gene>
    <name evidence="1" type="ORF">F511_04428</name>
</gene>
<proteinExistence type="predicted"/>
<keyword evidence="2" id="KW-1185">Reference proteome</keyword>
<evidence type="ECO:0000313" key="2">
    <source>
        <dbReference type="Proteomes" id="UP000250235"/>
    </source>
</evidence>
<evidence type="ECO:0000313" key="1">
    <source>
        <dbReference type="EMBL" id="KZV54806.1"/>
    </source>
</evidence>
<sequence length="79" mass="8996">MAEKIHKAADVMEECGRDALVNPPKKKRDQIRARDPAPYWEGIVGEIATKVKASEHTIITLEIHVLDELETMKETQADW</sequence>
<accession>A0A2Z7DBZ3</accession>
<dbReference type="EMBL" id="KQ989117">
    <property type="protein sequence ID" value="KZV54806.1"/>
    <property type="molecule type" value="Genomic_DNA"/>
</dbReference>
<dbReference type="Proteomes" id="UP000250235">
    <property type="component" value="Unassembled WGS sequence"/>
</dbReference>
<dbReference type="AlphaFoldDB" id="A0A2Z7DBZ3"/>
<name>A0A2Z7DBZ3_9LAMI</name>
<reference evidence="1 2" key="1">
    <citation type="journal article" date="2015" name="Proc. Natl. Acad. Sci. U.S.A.">
        <title>The resurrection genome of Boea hygrometrica: A blueprint for survival of dehydration.</title>
        <authorList>
            <person name="Xiao L."/>
            <person name="Yang G."/>
            <person name="Zhang L."/>
            <person name="Yang X."/>
            <person name="Zhao S."/>
            <person name="Ji Z."/>
            <person name="Zhou Q."/>
            <person name="Hu M."/>
            <person name="Wang Y."/>
            <person name="Chen M."/>
            <person name="Xu Y."/>
            <person name="Jin H."/>
            <person name="Xiao X."/>
            <person name="Hu G."/>
            <person name="Bao F."/>
            <person name="Hu Y."/>
            <person name="Wan P."/>
            <person name="Li L."/>
            <person name="Deng X."/>
            <person name="Kuang T."/>
            <person name="Xiang C."/>
            <person name="Zhu J.K."/>
            <person name="Oliver M.J."/>
            <person name="He Y."/>
        </authorList>
    </citation>
    <scope>NUCLEOTIDE SEQUENCE [LARGE SCALE GENOMIC DNA]</scope>
    <source>
        <strain evidence="2">cv. XS01</strain>
    </source>
</reference>